<gene>
    <name evidence="2" type="ORF">B0T20DRAFT_476691</name>
</gene>
<keyword evidence="1" id="KW-1133">Transmembrane helix</keyword>
<reference evidence="2" key="2">
    <citation type="submission" date="2023-07" db="EMBL/GenBank/DDBJ databases">
        <authorList>
            <consortium name="Lawrence Berkeley National Laboratory"/>
            <person name="Haridas S."/>
            <person name="Hensen N."/>
            <person name="Bonometti L."/>
            <person name="Westerberg I."/>
            <person name="Brannstrom I.O."/>
            <person name="Guillou S."/>
            <person name="Cros-Aarteil S."/>
            <person name="Calhoun S."/>
            <person name="Kuo A."/>
            <person name="Mondo S."/>
            <person name="Pangilinan J."/>
            <person name="Riley R."/>
            <person name="LaButti K."/>
            <person name="Andreopoulos B."/>
            <person name="Lipzen A."/>
            <person name="Chen C."/>
            <person name="Yanf M."/>
            <person name="Daum C."/>
            <person name="Ng V."/>
            <person name="Clum A."/>
            <person name="Steindorff A."/>
            <person name="Ohm R."/>
            <person name="Martin F."/>
            <person name="Silar P."/>
            <person name="Natvig D."/>
            <person name="Lalanne C."/>
            <person name="Gautier V."/>
            <person name="Ament-velasquez S.L."/>
            <person name="Kruys A."/>
            <person name="Hutchinson M.I."/>
            <person name="Powell A.J."/>
            <person name="Barry K."/>
            <person name="Miller A.N."/>
            <person name="Grigoriev I.V."/>
            <person name="Debuchy R."/>
            <person name="Gladieux P."/>
            <person name="Thoren M.H."/>
            <person name="Johannesson H."/>
        </authorList>
    </citation>
    <scope>NUCLEOTIDE SEQUENCE</scope>
    <source>
        <strain evidence="2">FGSC 1904</strain>
    </source>
</reference>
<keyword evidence="1" id="KW-0472">Membrane</keyword>
<reference evidence="2" key="1">
    <citation type="journal article" date="2023" name="Mol. Phylogenet. Evol.">
        <title>Genome-scale phylogeny and comparative genomics of the fungal order Sordariales.</title>
        <authorList>
            <person name="Hensen N."/>
            <person name="Bonometti L."/>
            <person name="Westerberg I."/>
            <person name="Brannstrom I.O."/>
            <person name="Guillou S."/>
            <person name="Cros-Aarteil S."/>
            <person name="Calhoun S."/>
            <person name="Haridas S."/>
            <person name="Kuo A."/>
            <person name="Mondo S."/>
            <person name="Pangilinan J."/>
            <person name="Riley R."/>
            <person name="LaButti K."/>
            <person name="Andreopoulos B."/>
            <person name="Lipzen A."/>
            <person name="Chen C."/>
            <person name="Yan M."/>
            <person name="Daum C."/>
            <person name="Ng V."/>
            <person name="Clum A."/>
            <person name="Steindorff A."/>
            <person name="Ohm R.A."/>
            <person name="Martin F."/>
            <person name="Silar P."/>
            <person name="Natvig D.O."/>
            <person name="Lalanne C."/>
            <person name="Gautier V."/>
            <person name="Ament-Velasquez S.L."/>
            <person name="Kruys A."/>
            <person name="Hutchinson M.I."/>
            <person name="Powell A.J."/>
            <person name="Barry K."/>
            <person name="Miller A.N."/>
            <person name="Grigoriev I.V."/>
            <person name="Debuchy R."/>
            <person name="Gladieux P."/>
            <person name="Hiltunen Thoren M."/>
            <person name="Johannesson H."/>
        </authorList>
    </citation>
    <scope>NUCLEOTIDE SEQUENCE</scope>
    <source>
        <strain evidence="2">FGSC 1904</strain>
    </source>
</reference>
<protein>
    <submittedName>
        <fullName evidence="2">Uncharacterized protein</fullName>
    </submittedName>
</protein>
<evidence type="ECO:0000313" key="2">
    <source>
        <dbReference type="EMBL" id="KAK3400577.1"/>
    </source>
</evidence>
<accession>A0AAE0PIU1</accession>
<keyword evidence="1" id="KW-0812">Transmembrane</keyword>
<organism evidence="2 3">
    <name type="scientific">Sordaria brevicollis</name>
    <dbReference type="NCBI Taxonomy" id="83679"/>
    <lineage>
        <taxon>Eukaryota</taxon>
        <taxon>Fungi</taxon>
        <taxon>Dikarya</taxon>
        <taxon>Ascomycota</taxon>
        <taxon>Pezizomycotina</taxon>
        <taxon>Sordariomycetes</taxon>
        <taxon>Sordariomycetidae</taxon>
        <taxon>Sordariales</taxon>
        <taxon>Sordariaceae</taxon>
        <taxon>Sordaria</taxon>
    </lineage>
</organism>
<proteinExistence type="predicted"/>
<comment type="caution">
    <text evidence="2">The sequence shown here is derived from an EMBL/GenBank/DDBJ whole genome shotgun (WGS) entry which is preliminary data.</text>
</comment>
<name>A0AAE0PIU1_SORBR</name>
<feature type="transmembrane region" description="Helical" evidence="1">
    <location>
        <begin position="75"/>
        <end position="99"/>
    </location>
</feature>
<dbReference type="EMBL" id="JAUTDP010000003">
    <property type="protein sequence ID" value="KAK3400577.1"/>
    <property type="molecule type" value="Genomic_DNA"/>
</dbReference>
<dbReference type="Proteomes" id="UP001281003">
    <property type="component" value="Unassembled WGS sequence"/>
</dbReference>
<dbReference type="AlphaFoldDB" id="A0AAE0PIU1"/>
<evidence type="ECO:0000313" key="3">
    <source>
        <dbReference type="Proteomes" id="UP001281003"/>
    </source>
</evidence>
<sequence length="108" mass="12567">MPEFWFARRFSNEVAHYSPGVIPPRRMGDVWITRHTYETLTPTPNNYNAIPPRREPESSRHPILLKLRKILRGKLVLAILRTCFFLSITMAGVQAWRFLATRSATSEL</sequence>
<evidence type="ECO:0000256" key="1">
    <source>
        <dbReference type="SAM" id="Phobius"/>
    </source>
</evidence>
<keyword evidence="3" id="KW-1185">Reference proteome</keyword>